<dbReference type="Proteomes" id="UP001055712">
    <property type="component" value="Unassembled WGS sequence"/>
</dbReference>
<comment type="caution">
    <text evidence="9">The sequence shown here is derived from an EMBL/GenBank/DDBJ whole genome shotgun (WGS) entry which is preliminary data.</text>
</comment>
<dbReference type="GO" id="GO:0006629">
    <property type="term" value="P:lipid metabolic process"/>
    <property type="evidence" value="ECO:0007669"/>
    <property type="project" value="UniProtKB-KW"/>
</dbReference>
<keyword evidence="10" id="KW-1185">Reference proteome</keyword>
<dbReference type="Pfam" id="PF06775">
    <property type="entry name" value="Seipin"/>
    <property type="match status" value="1"/>
</dbReference>
<evidence type="ECO:0000313" key="10">
    <source>
        <dbReference type="Proteomes" id="UP001055712"/>
    </source>
</evidence>
<dbReference type="PANTHER" id="PTHR21212:SF0">
    <property type="entry name" value="SEIPIN"/>
    <property type="match status" value="1"/>
</dbReference>
<dbReference type="AlphaFoldDB" id="A0A9D4TYQ7"/>
<proteinExistence type="predicted"/>
<evidence type="ECO:0000256" key="5">
    <source>
        <dbReference type="ARBA" id="ARBA00023098"/>
    </source>
</evidence>
<keyword evidence="3" id="KW-0256">Endoplasmic reticulum</keyword>
<sequence length="436" mass="45511">MSSAHSVQRSWAPIEPLLAEPASELDTSTLAESYGYGRLPSTHASSSAPLRLWETIQEWLAFVRGLTLAAGSAASCGVAGAGLALLLFLAVTLTFAPASDTFSRRLDMDFSAADLVADTTFLPDALLADGLPPANAQRGARFLAPLQPVDVWVELEVPRETWQGVAQLVAQLTSLDGRPAAKASRALMLQENAWSLRSLALAPLRWAGLAHGPRRVRVPLFTNYREKREVPFMAAHIAIKTRNPRWAAEVLSATLKVRLRLGVVRRVLYTLRPAPLALVVLGGAALAAFLGGGAAAIVFLALLLFAGFGGGRGGDASAVQDEVSSNQSADVDVSSVSDVSEASSSLLRELEGEEGEPPSPRQHPGMQTAAAAARRRSEEEEGAWYDAAGTSAAAAGGGRLAGRKPGGLADSAMGSDAGLGGGASVRRRRAGSKSPP</sequence>
<dbReference type="PANTHER" id="PTHR21212">
    <property type="entry name" value="BERNARDINELLI-SEIP CONGENITAL LIPODYSTROPHY 2 HOMOLOG BSCL2 PROTEIN"/>
    <property type="match status" value="1"/>
</dbReference>
<organism evidence="9 10">
    <name type="scientific">Chlorella vulgaris</name>
    <name type="common">Green alga</name>
    <dbReference type="NCBI Taxonomy" id="3077"/>
    <lineage>
        <taxon>Eukaryota</taxon>
        <taxon>Viridiplantae</taxon>
        <taxon>Chlorophyta</taxon>
        <taxon>core chlorophytes</taxon>
        <taxon>Trebouxiophyceae</taxon>
        <taxon>Chlorellales</taxon>
        <taxon>Chlorellaceae</taxon>
        <taxon>Chlorella clade</taxon>
        <taxon>Chlorella</taxon>
    </lineage>
</organism>
<dbReference type="GO" id="GO:0005789">
    <property type="term" value="C:endoplasmic reticulum membrane"/>
    <property type="evidence" value="ECO:0007669"/>
    <property type="project" value="UniProtKB-SubCell"/>
</dbReference>
<feature type="compositionally biased region" description="Low complexity" evidence="7">
    <location>
        <begin position="316"/>
        <end position="347"/>
    </location>
</feature>
<reference evidence="9" key="1">
    <citation type="journal article" date="2019" name="Plant J.">
        <title>Chlorella vulgaris genome assembly and annotation reveals the molecular basis for metabolic acclimation to high light conditions.</title>
        <authorList>
            <person name="Cecchin M."/>
            <person name="Marcolungo L."/>
            <person name="Rossato M."/>
            <person name="Girolomoni L."/>
            <person name="Cosentino E."/>
            <person name="Cuine S."/>
            <person name="Li-Beisson Y."/>
            <person name="Delledonne M."/>
            <person name="Ballottari M."/>
        </authorList>
    </citation>
    <scope>NUCLEOTIDE SEQUENCE</scope>
    <source>
        <strain evidence="9">211/11P</strain>
    </source>
</reference>
<evidence type="ECO:0000256" key="2">
    <source>
        <dbReference type="ARBA" id="ARBA00022692"/>
    </source>
</evidence>
<gene>
    <name evidence="9" type="ORF">D9Q98_000647</name>
</gene>
<evidence type="ECO:0000256" key="1">
    <source>
        <dbReference type="ARBA" id="ARBA00004477"/>
    </source>
</evidence>
<evidence type="ECO:0000256" key="8">
    <source>
        <dbReference type="SAM" id="Phobius"/>
    </source>
</evidence>
<evidence type="ECO:0000256" key="7">
    <source>
        <dbReference type="SAM" id="MobiDB-lite"/>
    </source>
</evidence>
<evidence type="ECO:0000256" key="4">
    <source>
        <dbReference type="ARBA" id="ARBA00022989"/>
    </source>
</evidence>
<evidence type="ECO:0008006" key="11">
    <source>
        <dbReference type="Google" id="ProtNLM"/>
    </source>
</evidence>
<feature type="compositionally biased region" description="Basic residues" evidence="7">
    <location>
        <begin position="425"/>
        <end position="436"/>
    </location>
</feature>
<feature type="compositionally biased region" description="Low complexity" evidence="7">
    <location>
        <begin position="384"/>
        <end position="394"/>
    </location>
</feature>
<name>A0A9D4TYQ7_CHLVU</name>
<keyword evidence="4 8" id="KW-1133">Transmembrane helix</keyword>
<accession>A0A9D4TYQ7</accession>
<feature type="region of interest" description="Disordered" evidence="7">
    <location>
        <begin position="316"/>
        <end position="436"/>
    </location>
</feature>
<feature type="transmembrane region" description="Helical" evidence="8">
    <location>
        <begin position="68"/>
        <end position="96"/>
    </location>
</feature>
<dbReference type="EMBL" id="SIDB01000001">
    <property type="protein sequence ID" value="KAI3438210.1"/>
    <property type="molecule type" value="Genomic_DNA"/>
</dbReference>
<evidence type="ECO:0000256" key="3">
    <source>
        <dbReference type="ARBA" id="ARBA00022824"/>
    </source>
</evidence>
<keyword evidence="5" id="KW-0443">Lipid metabolism</keyword>
<keyword evidence="6 8" id="KW-0472">Membrane</keyword>
<dbReference type="GO" id="GO:0140042">
    <property type="term" value="P:lipid droplet formation"/>
    <property type="evidence" value="ECO:0007669"/>
    <property type="project" value="UniProtKB-ARBA"/>
</dbReference>
<evidence type="ECO:0000313" key="9">
    <source>
        <dbReference type="EMBL" id="KAI3438210.1"/>
    </source>
</evidence>
<comment type="subcellular location">
    <subcellularLocation>
        <location evidence="1">Endoplasmic reticulum membrane</location>
        <topology evidence="1">Multi-pass membrane protein</topology>
    </subcellularLocation>
</comment>
<dbReference type="InterPro" id="IPR009617">
    <property type="entry name" value="Seipin"/>
</dbReference>
<dbReference type="CDD" id="cd23995">
    <property type="entry name" value="Seipin_BSCL2_like"/>
    <property type="match status" value="1"/>
</dbReference>
<feature type="transmembrane region" description="Helical" evidence="8">
    <location>
        <begin position="275"/>
        <end position="308"/>
    </location>
</feature>
<dbReference type="OrthoDB" id="511926at2759"/>
<keyword evidence="2 8" id="KW-0812">Transmembrane</keyword>
<protein>
    <recommendedName>
        <fullName evidence="11">Adipose-regulatory protein</fullName>
    </recommendedName>
</protein>
<reference evidence="9" key="2">
    <citation type="submission" date="2020-11" db="EMBL/GenBank/DDBJ databases">
        <authorList>
            <person name="Cecchin M."/>
            <person name="Marcolungo L."/>
            <person name="Rossato M."/>
            <person name="Girolomoni L."/>
            <person name="Cosentino E."/>
            <person name="Cuine S."/>
            <person name="Li-Beisson Y."/>
            <person name="Delledonne M."/>
            <person name="Ballottari M."/>
        </authorList>
    </citation>
    <scope>NUCLEOTIDE SEQUENCE</scope>
    <source>
        <strain evidence="9">211/11P</strain>
        <tissue evidence="9">Whole cell</tissue>
    </source>
</reference>
<evidence type="ECO:0000256" key="6">
    <source>
        <dbReference type="ARBA" id="ARBA00023136"/>
    </source>
</evidence>